<evidence type="ECO:0000256" key="4">
    <source>
        <dbReference type="ARBA" id="ARBA00012632"/>
    </source>
</evidence>
<keyword evidence="7 19" id="KW-1015">Disulfide bond</keyword>
<keyword evidence="6" id="KW-0378">Hydrolase</keyword>
<dbReference type="CDD" id="cd07061">
    <property type="entry name" value="HP_HAP_like"/>
    <property type="match status" value="1"/>
</dbReference>
<protein>
    <recommendedName>
        <fullName evidence="16">Phytase A</fullName>
        <ecNumber evidence="4">3.1.3.8</ecNumber>
    </recommendedName>
    <alternativeName>
        <fullName evidence="17">Histidine acid phosphatase phyA</fullName>
    </alternativeName>
    <alternativeName>
        <fullName evidence="10">Myo-inositol hexakisphosphate phosphohydrolase A</fullName>
    </alternativeName>
    <alternativeName>
        <fullName evidence="9">Myo-inositol-hexaphosphate 3-phosphohydrolase A</fullName>
    </alternativeName>
</protein>
<evidence type="ECO:0000313" key="20">
    <source>
        <dbReference type="EMBL" id="KZZ86717.1"/>
    </source>
</evidence>
<evidence type="ECO:0000256" key="3">
    <source>
        <dbReference type="ARBA" id="ARBA00011245"/>
    </source>
</evidence>
<dbReference type="InterPro" id="IPR029033">
    <property type="entry name" value="His_PPase_superfam"/>
</dbReference>
<comment type="subcellular location">
    <subcellularLocation>
        <location evidence="1">Secreted</location>
    </subcellularLocation>
</comment>
<comment type="similarity">
    <text evidence="2">Belongs to the histidine acid phosphatase family.</text>
</comment>
<evidence type="ECO:0000256" key="16">
    <source>
        <dbReference type="ARBA" id="ARBA00044106"/>
    </source>
</evidence>
<comment type="caution">
    <text evidence="20">The sequence shown here is derived from an EMBL/GenBank/DDBJ whole genome shotgun (WGS) entry which is preliminary data.</text>
</comment>
<accession>A0A167UWY1</accession>
<dbReference type="InterPro" id="IPR000560">
    <property type="entry name" value="His_Pase_clade-2"/>
</dbReference>
<keyword evidence="21" id="KW-1185">Reference proteome</keyword>
<dbReference type="SUPFAM" id="SSF53254">
    <property type="entry name" value="Phosphoglycerate mutase-like"/>
    <property type="match status" value="1"/>
</dbReference>
<evidence type="ECO:0000256" key="8">
    <source>
        <dbReference type="ARBA" id="ARBA00023180"/>
    </source>
</evidence>
<reference evidence="20 21" key="1">
    <citation type="journal article" date="2016" name="Genome Biol. Evol.">
        <title>Divergent and convergent evolution of fungal pathogenicity.</title>
        <authorList>
            <person name="Shang Y."/>
            <person name="Xiao G."/>
            <person name="Zheng P."/>
            <person name="Cen K."/>
            <person name="Zhan S."/>
            <person name="Wang C."/>
        </authorList>
    </citation>
    <scope>NUCLEOTIDE SEQUENCE [LARGE SCALE GENOMIC DNA]</scope>
    <source>
        <strain evidence="20 21">ARSEF 7405</strain>
    </source>
</reference>
<proteinExistence type="inferred from homology"/>
<evidence type="ECO:0000256" key="10">
    <source>
        <dbReference type="ARBA" id="ARBA00042300"/>
    </source>
</evidence>
<feature type="active site" description="Nucleophile" evidence="18">
    <location>
        <position position="79"/>
    </location>
</feature>
<evidence type="ECO:0000256" key="6">
    <source>
        <dbReference type="ARBA" id="ARBA00022801"/>
    </source>
</evidence>
<feature type="active site" description="Proton donor" evidence="18">
    <location>
        <position position="357"/>
    </location>
</feature>
<evidence type="ECO:0000256" key="19">
    <source>
        <dbReference type="PIRSR" id="PIRSR000894-2"/>
    </source>
</evidence>
<dbReference type="PIRSF" id="PIRSF000894">
    <property type="entry name" value="Acid_phosphatase"/>
    <property type="match status" value="1"/>
</dbReference>
<feature type="disulfide bond" evidence="19">
    <location>
        <begin position="259"/>
        <end position="277"/>
    </location>
</feature>
<feature type="disulfide bond" evidence="19">
    <location>
        <begin position="429"/>
        <end position="437"/>
    </location>
</feature>
<evidence type="ECO:0000256" key="9">
    <source>
        <dbReference type="ARBA" id="ARBA00041857"/>
    </source>
</evidence>
<dbReference type="Pfam" id="PF00328">
    <property type="entry name" value="His_Phos_2"/>
    <property type="match status" value="1"/>
</dbReference>
<sequence length="460" mass="51963">MLILVPFILGANALSIPSSHVSTKDGACSSPGDGYHCFEEYSRRWGEYSPYFSVKDVSSYPVDIPSECEVTFAQVLSRHGARYPTAHKGKTYADLIERIQNQTARYGSDFHFIESFEYSLNTDSLVEFGKEQLFESGVSFYERYANLSRTNVPFVRSSWTPRVIESAEHFMRGFSESRKQANGEPVNKTAVDVVMYDGTGFNSSLNLGACPAFEKESKIQPWHQGFMEKHFSKTLQRVKKNLPGAQLDVKDIIYLMDLCSFHTVSATPDATFLSPFCPLFTEEEWEAYDYFSTLRKYYKFGKGNELAPPNGIAFVNELIARLTNQPVHDHSSINRTLDSDPKTFPLGLPLYADFSHDNEMAPIYAAMGIAGPILNKKSIFQPEDVSYFTSSRLIPFAARMYVEKLECGSEKEEYVRVLINDRVMPVEGCAADHLGRCKLSDFVNGMTYASSGYAWKLCYE</sequence>
<dbReference type="GO" id="GO:0003993">
    <property type="term" value="F:acid phosphatase activity"/>
    <property type="evidence" value="ECO:0007669"/>
    <property type="project" value="TreeGrafter"/>
</dbReference>
<dbReference type="Gene3D" id="3.40.50.1240">
    <property type="entry name" value="Phosphoglycerate mutase-like"/>
    <property type="match status" value="1"/>
</dbReference>
<keyword evidence="8" id="KW-0325">Glycoprotein</keyword>
<dbReference type="AlphaFoldDB" id="A0A167UWY1"/>
<evidence type="ECO:0000313" key="21">
    <source>
        <dbReference type="Proteomes" id="UP000242877"/>
    </source>
</evidence>
<keyword evidence="5" id="KW-0964">Secreted</keyword>
<evidence type="ECO:0000256" key="14">
    <source>
        <dbReference type="ARBA" id="ARBA00043748"/>
    </source>
</evidence>
<evidence type="ECO:0000256" key="18">
    <source>
        <dbReference type="PIRSR" id="PIRSR000894-1"/>
    </source>
</evidence>
<comment type="catalytic activity">
    <reaction evidence="12">
        <text>1D-myo-inositol 1,2-bisphosphate + H2O = 1D-myo-inositol 2-phosphate + phosphate</text>
        <dbReference type="Rhea" id="RHEA:77135"/>
        <dbReference type="ChEBI" id="CHEBI:15377"/>
        <dbReference type="ChEBI" id="CHEBI:43474"/>
        <dbReference type="ChEBI" id="CHEBI:84142"/>
        <dbReference type="ChEBI" id="CHEBI:195539"/>
    </reaction>
    <physiologicalReaction direction="left-to-right" evidence="12">
        <dbReference type="Rhea" id="RHEA:77136"/>
    </physiologicalReaction>
</comment>
<feature type="disulfide bond" evidence="19">
    <location>
        <begin position="68"/>
        <end position="407"/>
    </location>
</feature>
<dbReference type="OrthoDB" id="6509975at2759"/>
<comment type="subunit">
    <text evidence="3">Monomer.</text>
</comment>
<dbReference type="Proteomes" id="UP000242877">
    <property type="component" value="Unassembled WGS sequence"/>
</dbReference>
<comment type="catalytic activity">
    <reaction evidence="15">
        <text>1D-myo-inositol hexakisphosphate + H2O = 1D-myo-inositol 1,2,4,5,6-pentakisphosphate + phosphate</text>
        <dbReference type="Rhea" id="RHEA:16989"/>
        <dbReference type="ChEBI" id="CHEBI:15377"/>
        <dbReference type="ChEBI" id="CHEBI:43474"/>
        <dbReference type="ChEBI" id="CHEBI:57798"/>
        <dbReference type="ChEBI" id="CHEBI:58130"/>
        <dbReference type="EC" id="3.1.3.8"/>
    </reaction>
    <physiologicalReaction direction="left-to-right" evidence="15">
        <dbReference type="Rhea" id="RHEA:16990"/>
    </physiologicalReaction>
</comment>
<evidence type="ECO:0000256" key="7">
    <source>
        <dbReference type="ARBA" id="ARBA00023157"/>
    </source>
</evidence>
<dbReference type="GO" id="GO:0005576">
    <property type="term" value="C:extracellular region"/>
    <property type="evidence" value="ECO:0007669"/>
    <property type="project" value="UniProtKB-SubCell"/>
</dbReference>
<evidence type="ECO:0000256" key="5">
    <source>
        <dbReference type="ARBA" id="ARBA00022525"/>
    </source>
</evidence>
<evidence type="ECO:0000256" key="15">
    <source>
        <dbReference type="ARBA" id="ARBA00043788"/>
    </source>
</evidence>
<comment type="catalytic activity">
    <reaction evidence="14">
        <text>1D-myo-inositol 1,2,4,5,6-pentakisphosphate + H2O = 1D-myo-inositol 1,2,5,6-tetrakisphosphate + phosphate</text>
        <dbReference type="Rhea" id="RHEA:77115"/>
        <dbReference type="ChEBI" id="CHEBI:15377"/>
        <dbReference type="ChEBI" id="CHEBI:43474"/>
        <dbReference type="ChEBI" id="CHEBI:57798"/>
        <dbReference type="ChEBI" id="CHEBI:195535"/>
    </reaction>
    <physiologicalReaction direction="left-to-right" evidence="14">
        <dbReference type="Rhea" id="RHEA:77116"/>
    </physiologicalReaction>
</comment>
<dbReference type="PANTHER" id="PTHR20963:SF24">
    <property type="entry name" value="3-PHYTASE B"/>
    <property type="match status" value="1"/>
</dbReference>
<evidence type="ECO:0000256" key="12">
    <source>
        <dbReference type="ARBA" id="ARBA00043675"/>
    </source>
</evidence>
<dbReference type="InterPro" id="IPR033379">
    <property type="entry name" value="Acid_Pase_AS"/>
</dbReference>
<dbReference type="VEuPathDB" id="FungiDB:AAP_06291"/>
<evidence type="ECO:0000256" key="1">
    <source>
        <dbReference type="ARBA" id="ARBA00004613"/>
    </source>
</evidence>
<name>A0A167UWY1_9EURO</name>
<evidence type="ECO:0000256" key="17">
    <source>
        <dbReference type="ARBA" id="ARBA00044262"/>
    </source>
</evidence>
<dbReference type="EMBL" id="AZGZ01000050">
    <property type="protein sequence ID" value="KZZ86717.1"/>
    <property type="molecule type" value="Genomic_DNA"/>
</dbReference>
<dbReference type="PROSITE" id="PS00616">
    <property type="entry name" value="HIS_ACID_PHOSPHAT_1"/>
    <property type="match status" value="1"/>
</dbReference>
<organism evidence="20 21">
    <name type="scientific">Ascosphaera apis ARSEF 7405</name>
    <dbReference type="NCBI Taxonomy" id="392613"/>
    <lineage>
        <taxon>Eukaryota</taxon>
        <taxon>Fungi</taxon>
        <taxon>Dikarya</taxon>
        <taxon>Ascomycota</taxon>
        <taxon>Pezizomycotina</taxon>
        <taxon>Eurotiomycetes</taxon>
        <taxon>Eurotiomycetidae</taxon>
        <taxon>Onygenales</taxon>
        <taxon>Ascosphaeraceae</taxon>
        <taxon>Ascosphaera</taxon>
    </lineage>
</organism>
<evidence type="ECO:0000256" key="13">
    <source>
        <dbReference type="ARBA" id="ARBA00043721"/>
    </source>
</evidence>
<evidence type="ECO:0000256" key="11">
    <source>
        <dbReference type="ARBA" id="ARBA00043670"/>
    </source>
</evidence>
<comment type="catalytic activity">
    <reaction evidence="11">
        <text>1D-myo-inositol 1,2,5,6-tetrakisphosphate + H2O = 1D-myo-inositol 1,2,6-trisphosphate + phosphate</text>
        <dbReference type="Rhea" id="RHEA:77119"/>
        <dbReference type="ChEBI" id="CHEBI:15377"/>
        <dbReference type="ChEBI" id="CHEBI:43474"/>
        <dbReference type="ChEBI" id="CHEBI:195535"/>
        <dbReference type="ChEBI" id="CHEBI:195537"/>
    </reaction>
    <physiologicalReaction direction="left-to-right" evidence="11">
        <dbReference type="Rhea" id="RHEA:77120"/>
    </physiologicalReaction>
</comment>
<dbReference type="PROSITE" id="PS00778">
    <property type="entry name" value="HIS_ACID_PHOSPHAT_2"/>
    <property type="match status" value="1"/>
</dbReference>
<dbReference type="GO" id="GO:0016158">
    <property type="term" value="F:inositol hexakisphosphate 3-phosphatase activity"/>
    <property type="evidence" value="ECO:0007669"/>
    <property type="project" value="UniProtKB-EC"/>
</dbReference>
<dbReference type="InterPro" id="IPR016274">
    <property type="entry name" value="Histidine_acid_Pase_euk"/>
</dbReference>
<gene>
    <name evidence="20" type="ORF">AAP_06291</name>
</gene>
<comment type="catalytic activity">
    <reaction evidence="13">
        <text>1D-myo-inositol 1,2,6-trisphosphate + H2O = 1D-myo-inositol 1,2-bisphosphate + phosphate</text>
        <dbReference type="Rhea" id="RHEA:77131"/>
        <dbReference type="ChEBI" id="CHEBI:15377"/>
        <dbReference type="ChEBI" id="CHEBI:43474"/>
        <dbReference type="ChEBI" id="CHEBI:195537"/>
        <dbReference type="ChEBI" id="CHEBI:195539"/>
    </reaction>
    <physiologicalReaction direction="left-to-right" evidence="13">
        <dbReference type="Rhea" id="RHEA:77132"/>
    </physiologicalReaction>
</comment>
<evidence type="ECO:0000256" key="2">
    <source>
        <dbReference type="ARBA" id="ARBA00005375"/>
    </source>
</evidence>
<dbReference type="PANTHER" id="PTHR20963">
    <property type="entry name" value="MULTIPLE INOSITOL POLYPHOSPHATE PHOSPHATASE-RELATED"/>
    <property type="match status" value="1"/>
</dbReference>
<dbReference type="EC" id="3.1.3.8" evidence="4"/>